<evidence type="ECO:0000259" key="7">
    <source>
        <dbReference type="PROSITE" id="PS50850"/>
    </source>
</evidence>
<feature type="transmembrane region" description="Helical" evidence="6">
    <location>
        <begin position="98"/>
        <end position="117"/>
    </location>
</feature>
<feature type="transmembrane region" description="Helical" evidence="6">
    <location>
        <begin position="187"/>
        <end position="208"/>
    </location>
</feature>
<dbReference type="CDD" id="cd17323">
    <property type="entry name" value="MFS_Tpo1_MDR_like"/>
    <property type="match status" value="1"/>
</dbReference>
<feature type="transmembrane region" description="Helical" evidence="6">
    <location>
        <begin position="220"/>
        <end position="244"/>
    </location>
</feature>
<evidence type="ECO:0000256" key="2">
    <source>
        <dbReference type="ARBA" id="ARBA00022692"/>
    </source>
</evidence>
<evidence type="ECO:0000256" key="3">
    <source>
        <dbReference type="ARBA" id="ARBA00022989"/>
    </source>
</evidence>
<dbReference type="GO" id="GO:0005886">
    <property type="term" value="C:plasma membrane"/>
    <property type="evidence" value="ECO:0007669"/>
    <property type="project" value="TreeGrafter"/>
</dbReference>
<sequence>MEPPIAQASSVSNDSHELVESGIDRPANSSNVKANDLEWSNHPRNPLNLTAGQKLILMSMVSLSAFVTPIPVSRTAGTSVVSPATAALQKEFDVGETAALLPLSLYVFALASGPVVGGPLSETVGRMPVYYVFFPLGALFTLGAGLTRNFGAFCFLRFAAGFCWAPSLTVAAGSISETFAPKARGLMMALFIFMPFLGPGFGPVLGAYAANRQGWPWTQWVLLFIAVVCIILIALTPETFPPVIKKRVFKNHSESSSHPQRLERLWAFATISLFRPVHMLFTEPIITFICLYVAINFGVLFSFFAAVPYTFETVYAFNIEQTGLVFFSIVIGSFLGLVTIIICDVALYRRQAPHYPPGAIPPEFRLYPAMIGGFGLPLGLFWFAWTSKQEVSWASPAAAIIPYSWGNLCVFVATAQFASDTYHGNVMASASSAMTLSRYGFAGAFPLFILQMLRAMGISWAVSVFGFITLALIPIPWVLFKFGPTIRARSRYETL</sequence>
<dbReference type="GO" id="GO:0015606">
    <property type="term" value="F:spermidine transmembrane transporter activity"/>
    <property type="evidence" value="ECO:0007669"/>
    <property type="project" value="TreeGrafter"/>
</dbReference>
<feature type="domain" description="Major facilitator superfamily (MFS) profile" evidence="7">
    <location>
        <begin position="57"/>
        <end position="489"/>
    </location>
</feature>
<dbReference type="Proteomes" id="UP000245956">
    <property type="component" value="Unassembled WGS sequence"/>
</dbReference>
<feature type="transmembrane region" description="Helical" evidence="6">
    <location>
        <begin position="288"/>
        <end position="311"/>
    </location>
</feature>
<feature type="transmembrane region" description="Helical" evidence="6">
    <location>
        <begin position="323"/>
        <end position="345"/>
    </location>
</feature>
<dbReference type="InterPro" id="IPR011701">
    <property type="entry name" value="MFS"/>
</dbReference>
<keyword evidence="4 6" id="KW-0472">Membrane</keyword>
<feature type="transmembrane region" description="Helical" evidence="6">
    <location>
        <begin position="459"/>
        <end position="480"/>
    </location>
</feature>
<name>A0A2U3EQ39_PURLI</name>
<feature type="transmembrane region" description="Helical" evidence="6">
    <location>
        <begin position="397"/>
        <end position="415"/>
    </location>
</feature>
<evidence type="ECO:0000313" key="9">
    <source>
        <dbReference type="Proteomes" id="UP000245956"/>
    </source>
</evidence>
<organism evidence="8 9">
    <name type="scientific">Purpureocillium lilacinum</name>
    <name type="common">Paecilomyces lilacinus</name>
    <dbReference type="NCBI Taxonomy" id="33203"/>
    <lineage>
        <taxon>Eukaryota</taxon>
        <taxon>Fungi</taxon>
        <taxon>Dikarya</taxon>
        <taxon>Ascomycota</taxon>
        <taxon>Pezizomycotina</taxon>
        <taxon>Sordariomycetes</taxon>
        <taxon>Hypocreomycetidae</taxon>
        <taxon>Hypocreales</taxon>
        <taxon>Ophiocordycipitaceae</taxon>
        <taxon>Purpureocillium</taxon>
    </lineage>
</organism>
<proteinExistence type="predicted"/>
<feature type="transmembrane region" description="Helical" evidence="6">
    <location>
        <begin position="436"/>
        <end position="453"/>
    </location>
</feature>
<accession>A0A2U3EQ39</accession>
<dbReference type="SUPFAM" id="SSF103473">
    <property type="entry name" value="MFS general substrate transporter"/>
    <property type="match status" value="1"/>
</dbReference>
<evidence type="ECO:0000256" key="5">
    <source>
        <dbReference type="SAM" id="MobiDB-lite"/>
    </source>
</evidence>
<gene>
    <name evidence="8" type="ORF">PCL_03799</name>
</gene>
<evidence type="ECO:0000256" key="1">
    <source>
        <dbReference type="ARBA" id="ARBA00004141"/>
    </source>
</evidence>
<evidence type="ECO:0000256" key="6">
    <source>
        <dbReference type="SAM" id="Phobius"/>
    </source>
</evidence>
<comment type="subcellular location">
    <subcellularLocation>
        <location evidence="1">Membrane</location>
        <topology evidence="1">Multi-pass membrane protein</topology>
    </subcellularLocation>
</comment>
<dbReference type="PANTHER" id="PTHR23502:SF182">
    <property type="entry name" value="POLYAMINE TRANSPORTER, PUTATIVE-RELATED"/>
    <property type="match status" value="1"/>
</dbReference>
<comment type="caution">
    <text evidence="8">The sequence shown here is derived from an EMBL/GenBank/DDBJ whole genome shotgun (WGS) entry which is preliminary data.</text>
</comment>
<protein>
    <submittedName>
        <fullName evidence="8">Major facilitator superfamily transporter</fullName>
    </submittedName>
</protein>
<keyword evidence="2 6" id="KW-0812">Transmembrane</keyword>
<dbReference type="Pfam" id="PF07690">
    <property type="entry name" value="MFS_1"/>
    <property type="match status" value="1"/>
</dbReference>
<dbReference type="AlphaFoldDB" id="A0A2U3EQ39"/>
<feature type="transmembrane region" description="Helical" evidence="6">
    <location>
        <begin position="129"/>
        <end position="147"/>
    </location>
</feature>
<dbReference type="PROSITE" id="PS50850">
    <property type="entry name" value="MFS"/>
    <property type="match status" value="1"/>
</dbReference>
<feature type="region of interest" description="Disordered" evidence="5">
    <location>
        <begin position="1"/>
        <end position="39"/>
    </location>
</feature>
<keyword evidence="3 6" id="KW-1133">Transmembrane helix</keyword>
<dbReference type="PANTHER" id="PTHR23502">
    <property type="entry name" value="MAJOR FACILITATOR SUPERFAMILY"/>
    <property type="match status" value="1"/>
</dbReference>
<dbReference type="Gene3D" id="1.20.1250.20">
    <property type="entry name" value="MFS general substrate transporter like domains"/>
    <property type="match status" value="1"/>
</dbReference>
<feature type="transmembrane region" description="Helical" evidence="6">
    <location>
        <begin position="366"/>
        <end position="385"/>
    </location>
</feature>
<evidence type="ECO:0000313" key="8">
    <source>
        <dbReference type="EMBL" id="PWI76605.1"/>
    </source>
</evidence>
<evidence type="ECO:0000256" key="4">
    <source>
        <dbReference type="ARBA" id="ARBA00023136"/>
    </source>
</evidence>
<dbReference type="InterPro" id="IPR020846">
    <property type="entry name" value="MFS_dom"/>
</dbReference>
<dbReference type="InterPro" id="IPR036259">
    <property type="entry name" value="MFS_trans_sf"/>
</dbReference>
<feature type="compositionally biased region" description="Basic and acidic residues" evidence="5">
    <location>
        <begin position="14"/>
        <end position="23"/>
    </location>
</feature>
<feature type="transmembrane region" description="Helical" evidence="6">
    <location>
        <begin position="154"/>
        <end position="175"/>
    </location>
</feature>
<dbReference type="GO" id="GO:0000297">
    <property type="term" value="F:spermine transmembrane transporter activity"/>
    <property type="evidence" value="ECO:0007669"/>
    <property type="project" value="TreeGrafter"/>
</dbReference>
<reference evidence="8 9" key="1">
    <citation type="journal article" date="2016" name="Front. Microbiol.">
        <title>Genome and transcriptome sequences reveal the specific parasitism of the nematophagous Purpureocillium lilacinum 36-1.</title>
        <authorList>
            <person name="Xie J."/>
            <person name="Li S."/>
            <person name="Mo C."/>
            <person name="Xiao X."/>
            <person name="Peng D."/>
            <person name="Wang G."/>
            <person name="Xiao Y."/>
        </authorList>
    </citation>
    <scope>NUCLEOTIDE SEQUENCE [LARGE SCALE GENOMIC DNA]</scope>
    <source>
        <strain evidence="8 9">36-1</strain>
    </source>
</reference>
<dbReference type="EMBL" id="LCWV01000001">
    <property type="protein sequence ID" value="PWI76605.1"/>
    <property type="molecule type" value="Genomic_DNA"/>
</dbReference>